<evidence type="ECO:0000313" key="8">
    <source>
        <dbReference type="Proteomes" id="UP000179536"/>
    </source>
</evidence>
<dbReference type="FunFam" id="3.40.50.300:FF:000421">
    <property type="entry name" value="Branched-chain amino acid ABC transporter ATP-binding protein"/>
    <property type="match status" value="1"/>
</dbReference>
<dbReference type="PROSITE" id="PS50893">
    <property type="entry name" value="ABC_TRANSPORTER_2"/>
    <property type="match status" value="1"/>
</dbReference>
<evidence type="ECO:0000259" key="4">
    <source>
        <dbReference type="PROSITE" id="PS50893"/>
    </source>
</evidence>
<keyword evidence="3 6" id="KW-0067">ATP-binding</keyword>
<sequence>MRRAYNMTIAMQAARSGAIFLADLSVSVDDVAAVNSAKASSNALALSGVTLSFGGVVALSDIDLKVSKGEIRAIIGPNGAGKSSIINVISGLYQPDHGRVSIGELHFSRVPTQRLAQLGIARTFQNLALFKGLSVLDNVMAGRVYRNRSSFVEQIIGYGRAAREHKDARDRSVAILDFLHLTDLRDRLAGTLPYGLQKRVELARALVAEPDILLLDEPMAGMTATEKNEMAHYVRAARDEFGTTVVLIEHDIGVVMGLSDHVAVLDYGRKIADGTPAEISADQKVIDAYLGVAPENEDGDGI</sequence>
<dbReference type="InterPro" id="IPR003593">
    <property type="entry name" value="AAA+_ATPase"/>
</dbReference>
<accession>A0ABD6H1Z5</accession>
<gene>
    <name evidence="6" type="ORF">BBK91_001455</name>
    <name evidence="5" type="ORF">BBL17_001125</name>
</gene>
<organism evidence="6 8">
    <name type="scientific">Agrobacterium vitis</name>
    <name type="common">Rhizobium vitis</name>
    <dbReference type="NCBI Taxonomy" id="373"/>
    <lineage>
        <taxon>Bacteria</taxon>
        <taxon>Pseudomonadati</taxon>
        <taxon>Pseudomonadota</taxon>
        <taxon>Alphaproteobacteria</taxon>
        <taxon>Hyphomicrobiales</taxon>
        <taxon>Rhizobiaceae</taxon>
        <taxon>Rhizobium/Agrobacterium group</taxon>
        <taxon>Agrobacterium</taxon>
    </lineage>
</organism>
<keyword evidence="7" id="KW-1185">Reference proteome</keyword>
<evidence type="ECO:0000313" key="6">
    <source>
        <dbReference type="EMBL" id="MUP08542.1"/>
    </source>
</evidence>
<dbReference type="Pfam" id="PF00005">
    <property type="entry name" value="ABC_tran"/>
    <property type="match status" value="1"/>
</dbReference>
<protein>
    <submittedName>
        <fullName evidence="6">ATP-binding cassette domain-containing protein</fullName>
    </submittedName>
</protein>
<dbReference type="PANTHER" id="PTHR45772:SF1">
    <property type="entry name" value="ABC TRANSPORTER ATP-BINDING PROTEIN"/>
    <property type="match status" value="1"/>
</dbReference>
<dbReference type="AlphaFoldDB" id="A0ABD6H1Z5"/>
<feature type="domain" description="ABC transporter" evidence="4">
    <location>
        <begin position="44"/>
        <end position="292"/>
    </location>
</feature>
<name>A0ABD6H1Z5_AGRVI</name>
<evidence type="ECO:0000313" key="7">
    <source>
        <dbReference type="Proteomes" id="UP000179454"/>
    </source>
</evidence>
<keyword evidence="2" id="KW-0547">Nucleotide-binding</keyword>
<dbReference type="Gene3D" id="3.40.50.300">
    <property type="entry name" value="P-loop containing nucleotide triphosphate hydrolases"/>
    <property type="match status" value="1"/>
</dbReference>
<reference evidence="7 8" key="1">
    <citation type="submission" date="2019-11" db="EMBL/GenBank/DDBJ databases">
        <title>Whole-genome sequencing of Allorhizobium vitis.</title>
        <authorList>
            <person name="Gan H.M."/>
            <person name="Savka M.A."/>
        </authorList>
    </citation>
    <scope>NUCLEOTIDE SEQUENCE [LARGE SCALE GENOMIC DNA]</scope>
    <source>
        <strain evidence="6 8">RF2/1</strain>
        <strain evidence="5 7">T1/7</strain>
    </source>
</reference>
<dbReference type="CDD" id="cd03219">
    <property type="entry name" value="ABC_Mj1267_LivG_branched"/>
    <property type="match status" value="1"/>
</dbReference>
<evidence type="ECO:0000256" key="1">
    <source>
        <dbReference type="ARBA" id="ARBA00022448"/>
    </source>
</evidence>
<dbReference type="Proteomes" id="UP000179536">
    <property type="component" value="Unassembled WGS sequence"/>
</dbReference>
<keyword evidence="1" id="KW-0813">Transport</keyword>
<dbReference type="EMBL" id="MBFE02000001">
    <property type="protein sequence ID" value="MUO40403.1"/>
    <property type="molecule type" value="Genomic_DNA"/>
</dbReference>
<dbReference type="Proteomes" id="UP000179454">
    <property type="component" value="Unassembled WGS sequence"/>
</dbReference>
<comment type="caution">
    <text evidence="6">The sequence shown here is derived from an EMBL/GenBank/DDBJ whole genome shotgun (WGS) entry which is preliminary data.</text>
</comment>
<dbReference type="SUPFAM" id="SSF52540">
    <property type="entry name" value="P-loop containing nucleoside triphosphate hydrolases"/>
    <property type="match status" value="1"/>
</dbReference>
<dbReference type="SMART" id="SM00382">
    <property type="entry name" value="AAA"/>
    <property type="match status" value="1"/>
</dbReference>
<dbReference type="InterPro" id="IPR003439">
    <property type="entry name" value="ABC_transporter-like_ATP-bd"/>
</dbReference>
<dbReference type="InterPro" id="IPR027417">
    <property type="entry name" value="P-loop_NTPase"/>
</dbReference>
<proteinExistence type="predicted"/>
<evidence type="ECO:0000256" key="2">
    <source>
        <dbReference type="ARBA" id="ARBA00022741"/>
    </source>
</evidence>
<dbReference type="EMBL" id="MBFA02000001">
    <property type="protein sequence ID" value="MUP08542.1"/>
    <property type="molecule type" value="Genomic_DNA"/>
</dbReference>
<evidence type="ECO:0000256" key="3">
    <source>
        <dbReference type="ARBA" id="ARBA00022840"/>
    </source>
</evidence>
<dbReference type="PANTHER" id="PTHR45772">
    <property type="entry name" value="CONSERVED COMPONENT OF ABC TRANSPORTER FOR NATURAL AMINO ACIDS-RELATED"/>
    <property type="match status" value="1"/>
</dbReference>
<evidence type="ECO:0000313" key="5">
    <source>
        <dbReference type="EMBL" id="MUO40403.1"/>
    </source>
</evidence>
<dbReference type="Pfam" id="PF12399">
    <property type="entry name" value="BCA_ABC_TP_C"/>
    <property type="match status" value="1"/>
</dbReference>
<dbReference type="InterPro" id="IPR051120">
    <property type="entry name" value="ABC_AA/LPS_Transport"/>
</dbReference>
<dbReference type="GO" id="GO:0005524">
    <property type="term" value="F:ATP binding"/>
    <property type="evidence" value="ECO:0007669"/>
    <property type="project" value="UniProtKB-KW"/>
</dbReference>
<dbReference type="InterPro" id="IPR032823">
    <property type="entry name" value="BCA_ABC_TP_C"/>
</dbReference>